<feature type="transmembrane region" description="Helical" evidence="1">
    <location>
        <begin position="55"/>
        <end position="73"/>
    </location>
</feature>
<dbReference type="Proteomes" id="UP000050920">
    <property type="component" value="Unassembled WGS sequence"/>
</dbReference>
<reference evidence="2 3" key="1">
    <citation type="journal article" date="2015" name="Genome Announc.">
        <title>Expanding the biotechnology potential of lactobacilli through comparative genomics of 213 strains and associated genera.</title>
        <authorList>
            <person name="Sun Z."/>
            <person name="Harris H.M."/>
            <person name="McCann A."/>
            <person name="Guo C."/>
            <person name="Argimon S."/>
            <person name="Zhang W."/>
            <person name="Yang X."/>
            <person name="Jeffery I.B."/>
            <person name="Cooney J.C."/>
            <person name="Kagawa T.F."/>
            <person name="Liu W."/>
            <person name="Song Y."/>
            <person name="Salvetti E."/>
            <person name="Wrobel A."/>
            <person name="Rasinkangas P."/>
            <person name="Parkhill J."/>
            <person name="Rea M.C."/>
            <person name="O'Sullivan O."/>
            <person name="Ritari J."/>
            <person name="Douillard F.P."/>
            <person name="Paul Ross R."/>
            <person name="Yang R."/>
            <person name="Briner A.E."/>
            <person name="Felis G.E."/>
            <person name="de Vos W.M."/>
            <person name="Barrangou R."/>
            <person name="Klaenhammer T.R."/>
            <person name="Caufield P.W."/>
            <person name="Cui Y."/>
            <person name="Zhang H."/>
            <person name="O'Toole P.W."/>
        </authorList>
    </citation>
    <scope>NUCLEOTIDE SEQUENCE [LARGE SCALE GENOMIC DNA]</scope>
    <source>
        <strain evidence="2 3">DSM 21115</strain>
    </source>
</reference>
<protein>
    <submittedName>
        <fullName evidence="2">Uncharacterized protein</fullName>
    </submittedName>
</protein>
<organism evidence="2 3">
    <name type="scientific">Lactiplantibacillus fabifermentans DSM 21115</name>
    <dbReference type="NCBI Taxonomy" id="1413187"/>
    <lineage>
        <taxon>Bacteria</taxon>
        <taxon>Bacillati</taxon>
        <taxon>Bacillota</taxon>
        <taxon>Bacilli</taxon>
        <taxon>Lactobacillales</taxon>
        <taxon>Lactobacillaceae</taxon>
        <taxon>Lactiplantibacillus</taxon>
    </lineage>
</organism>
<name>A0A0R2NZA5_9LACO</name>
<evidence type="ECO:0000313" key="3">
    <source>
        <dbReference type="Proteomes" id="UP000050920"/>
    </source>
</evidence>
<keyword evidence="1" id="KW-1133">Transmembrane helix</keyword>
<accession>A0A0R2NZA5</accession>
<sequence length="85" mass="9361">MTDWMTFGIFVGLLMGQQWLGHHGSTPWVLIGLPLITLVGGSWLAWVIYASWSGWLMAVGLVNGLALLIWLMGQISWQAGPHDQA</sequence>
<feature type="transmembrane region" description="Helical" evidence="1">
    <location>
        <begin position="28"/>
        <end position="49"/>
    </location>
</feature>
<dbReference type="AlphaFoldDB" id="A0A0R2NZA5"/>
<keyword evidence="3" id="KW-1185">Reference proteome</keyword>
<keyword evidence="1" id="KW-0812">Transmembrane</keyword>
<evidence type="ECO:0000313" key="2">
    <source>
        <dbReference type="EMBL" id="KRO28771.1"/>
    </source>
</evidence>
<evidence type="ECO:0000256" key="1">
    <source>
        <dbReference type="SAM" id="Phobius"/>
    </source>
</evidence>
<dbReference type="EMBL" id="AYGX02000032">
    <property type="protein sequence ID" value="KRO28771.1"/>
    <property type="molecule type" value="Genomic_DNA"/>
</dbReference>
<keyword evidence="1" id="KW-0472">Membrane</keyword>
<gene>
    <name evidence="2" type="ORF">DY78_GL001951</name>
</gene>
<comment type="caution">
    <text evidence="2">The sequence shown here is derived from an EMBL/GenBank/DDBJ whole genome shotgun (WGS) entry which is preliminary data.</text>
</comment>
<dbReference type="RefSeq" id="WP_024625856.1">
    <property type="nucleotide sequence ID" value="NZ_AYGX02000032.1"/>
</dbReference>
<proteinExistence type="predicted"/>